<organism evidence="2 3">
    <name type="scientific">Grus japonensis</name>
    <name type="common">Japanese crane</name>
    <name type="synonym">Red-crowned crane</name>
    <dbReference type="NCBI Taxonomy" id="30415"/>
    <lineage>
        <taxon>Eukaryota</taxon>
        <taxon>Metazoa</taxon>
        <taxon>Chordata</taxon>
        <taxon>Craniata</taxon>
        <taxon>Vertebrata</taxon>
        <taxon>Euteleostomi</taxon>
        <taxon>Archelosauria</taxon>
        <taxon>Archosauria</taxon>
        <taxon>Dinosauria</taxon>
        <taxon>Saurischia</taxon>
        <taxon>Theropoda</taxon>
        <taxon>Coelurosauria</taxon>
        <taxon>Aves</taxon>
        <taxon>Neognathae</taxon>
        <taxon>Neoaves</taxon>
        <taxon>Gruiformes</taxon>
        <taxon>Gruidae</taxon>
        <taxon>Grus</taxon>
    </lineage>
</organism>
<gene>
    <name evidence="2" type="ORF">GRJ2_001945100</name>
</gene>
<comment type="caution">
    <text evidence="2">The sequence shown here is derived from an EMBL/GenBank/DDBJ whole genome shotgun (WGS) entry which is preliminary data.</text>
</comment>
<dbReference type="Proteomes" id="UP001623348">
    <property type="component" value="Unassembled WGS sequence"/>
</dbReference>
<accession>A0ABC9XAX2</accession>
<protein>
    <submittedName>
        <fullName evidence="2">Uncharacterized protein</fullName>
    </submittedName>
</protein>
<name>A0ABC9XAX2_GRUJA</name>
<evidence type="ECO:0000313" key="2">
    <source>
        <dbReference type="EMBL" id="GAB0194798.1"/>
    </source>
</evidence>
<sequence>MATAEPKGPAQIPNLRYSRTGASLAGALGSEAESAVTAPGKQERSDKAKTGARKTMTQQSWRSCTRLEKMALGTHSIPQT</sequence>
<keyword evidence="3" id="KW-1185">Reference proteome</keyword>
<evidence type="ECO:0000256" key="1">
    <source>
        <dbReference type="SAM" id="MobiDB-lite"/>
    </source>
</evidence>
<proteinExistence type="predicted"/>
<dbReference type="AlphaFoldDB" id="A0ABC9XAX2"/>
<feature type="region of interest" description="Disordered" evidence="1">
    <location>
        <begin position="28"/>
        <end position="60"/>
    </location>
</feature>
<evidence type="ECO:0000313" key="3">
    <source>
        <dbReference type="Proteomes" id="UP001623348"/>
    </source>
</evidence>
<dbReference type="EMBL" id="BAAFJT010000012">
    <property type="protein sequence ID" value="GAB0194798.1"/>
    <property type="molecule type" value="Genomic_DNA"/>
</dbReference>
<reference evidence="2 3" key="1">
    <citation type="submission" date="2024-06" db="EMBL/GenBank/DDBJ databases">
        <title>The draft genome of Grus japonensis, version 3.</title>
        <authorList>
            <person name="Nabeshima K."/>
            <person name="Suzuki S."/>
            <person name="Onuma M."/>
        </authorList>
    </citation>
    <scope>NUCLEOTIDE SEQUENCE [LARGE SCALE GENOMIC DNA]</scope>
    <source>
        <strain evidence="2 3">451A</strain>
    </source>
</reference>